<evidence type="ECO:0000256" key="7">
    <source>
        <dbReference type="ARBA" id="ARBA00023224"/>
    </source>
</evidence>
<gene>
    <name evidence="11" type="ORF">PSTEL_10680</name>
</gene>
<dbReference type="Proteomes" id="UP000029507">
    <property type="component" value="Chromosome"/>
</dbReference>
<dbReference type="Gene3D" id="3.30.450.20">
    <property type="entry name" value="PAS domain"/>
    <property type="match status" value="1"/>
</dbReference>
<dbReference type="RefSeq" id="WP_038695042.1">
    <property type="nucleotide sequence ID" value="NZ_CP009286.1"/>
</dbReference>
<dbReference type="GO" id="GO:0005886">
    <property type="term" value="C:plasma membrane"/>
    <property type="evidence" value="ECO:0007669"/>
    <property type="project" value="UniProtKB-SubCell"/>
</dbReference>
<evidence type="ECO:0000256" key="8">
    <source>
        <dbReference type="PROSITE-ProRule" id="PRU00284"/>
    </source>
</evidence>
<dbReference type="PROSITE" id="PS50111">
    <property type="entry name" value="CHEMOTAXIS_TRANSDUC_2"/>
    <property type="match status" value="1"/>
</dbReference>
<dbReference type="InterPro" id="IPR029151">
    <property type="entry name" value="Sensor-like_sf"/>
</dbReference>
<dbReference type="KEGG" id="pste:PSTEL_10680"/>
<dbReference type="Pfam" id="PF02743">
    <property type="entry name" value="dCache_1"/>
    <property type="match status" value="1"/>
</dbReference>
<dbReference type="Pfam" id="PF00015">
    <property type="entry name" value="MCPsignal"/>
    <property type="match status" value="1"/>
</dbReference>
<feature type="domain" description="Methyl-accepting transducer" evidence="10">
    <location>
        <begin position="382"/>
        <end position="640"/>
    </location>
</feature>
<keyword evidence="5 9" id="KW-1133">Transmembrane helix</keyword>
<dbReference type="AlphaFoldDB" id="A0A089LW79"/>
<protein>
    <submittedName>
        <fullName evidence="11">Chemotaxis protein</fullName>
    </submittedName>
</protein>
<dbReference type="GO" id="GO:0006935">
    <property type="term" value="P:chemotaxis"/>
    <property type="evidence" value="ECO:0007669"/>
    <property type="project" value="UniProtKB-KW"/>
</dbReference>
<evidence type="ECO:0000256" key="2">
    <source>
        <dbReference type="ARBA" id="ARBA00022475"/>
    </source>
</evidence>
<keyword evidence="6 9" id="KW-0472">Membrane</keyword>
<dbReference type="GO" id="GO:0007165">
    <property type="term" value="P:signal transduction"/>
    <property type="evidence" value="ECO:0007669"/>
    <property type="project" value="UniProtKB-KW"/>
</dbReference>
<feature type="transmembrane region" description="Helical" evidence="9">
    <location>
        <begin position="293"/>
        <end position="312"/>
    </location>
</feature>
<name>A0A089LW79_9BACL</name>
<comment type="subcellular location">
    <subcellularLocation>
        <location evidence="1">Cell membrane</location>
        <topology evidence="1">Multi-pass membrane protein</topology>
    </subcellularLocation>
</comment>
<dbReference type="SUPFAM" id="SSF103190">
    <property type="entry name" value="Sensory domain-like"/>
    <property type="match status" value="1"/>
</dbReference>
<dbReference type="HOGENOM" id="CLU_000445_107_19_9"/>
<proteinExistence type="predicted"/>
<dbReference type="SMART" id="SM00283">
    <property type="entry name" value="MA"/>
    <property type="match status" value="1"/>
</dbReference>
<evidence type="ECO:0000256" key="3">
    <source>
        <dbReference type="ARBA" id="ARBA00022500"/>
    </source>
</evidence>
<dbReference type="PANTHER" id="PTHR32089:SF112">
    <property type="entry name" value="LYSOZYME-LIKE PROTEIN-RELATED"/>
    <property type="match status" value="1"/>
</dbReference>
<evidence type="ECO:0000256" key="1">
    <source>
        <dbReference type="ARBA" id="ARBA00004651"/>
    </source>
</evidence>
<dbReference type="EMBL" id="CP009286">
    <property type="protein sequence ID" value="AIQ63478.1"/>
    <property type="molecule type" value="Genomic_DNA"/>
</dbReference>
<dbReference type="CDD" id="cd12912">
    <property type="entry name" value="PDC2_MCP_like"/>
    <property type="match status" value="1"/>
</dbReference>
<dbReference type="CDD" id="cd12914">
    <property type="entry name" value="PDC1_DGC_like"/>
    <property type="match status" value="1"/>
</dbReference>
<evidence type="ECO:0000259" key="10">
    <source>
        <dbReference type="PROSITE" id="PS50111"/>
    </source>
</evidence>
<dbReference type="PANTHER" id="PTHR32089">
    <property type="entry name" value="METHYL-ACCEPTING CHEMOTAXIS PROTEIN MCPB"/>
    <property type="match status" value="1"/>
</dbReference>
<organism evidence="11 12">
    <name type="scientific">Paenibacillus stellifer</name>
    <dbReference type="NCBI Taxonomy" id="169760"/>
    <lineage>
        <taxon>Bacteria</taxon>
        <taxon>Bacillati</taxon>
        <taxon>Bacillota</taxon>
        <taxon>Bacilli</taxon>
        <taxon>Bacillales</taxon>
        <taxon>Paenibacillaceae</taxon>
        <taxon>Paenibacillus</taxon>
    </lineage>
</organism>
<dbReference type="InterPro" id="IPR033479">
    <property type="entry name" value="dCache_1"/>
</dbReference>
<dbReference type="InterPro" id="IPR004089">
    <property type="entry name" value="MCPsignal_dom"/>
</dbReference>
<evidence type="ECO:0000256" key="6">
    <source>
        <dbReference type="ARBA" id="ARBA00023136"/>
    </source>
</evidence>
<keyword evidence="12" id="KW-1185">Reference proteome</keyword>
<keyword evidence="3" id="KW-0145">Chemotaxis</keyword>
<evidence type="ECO:0000313" key="11">
    <source>
        <dbReference type="EMBL" id="AIQ63478.1"/>
    </source>
</evidence>
<keyword evidence="7 8" id="KW-0807">Transducer</keyword>
<keyword evidence="4 9" id="KW-0812">Transmembrane</keyword>
<keyword evidence="2" id="KW-1003">Cell membrane</keyword>
<evidence type="ECO:0000313" key="12">
    <source>
        <dbReference type="Proteomes" id="UP000029507"/>
    </source>
</evidence>
<sequence>MKIRTKLSIMILAVTLLSTLLMGGFSYIKSADSLENMSDDSMLSLNKSSAETINAMVEKEQTRMAQFAGESDVRTLLSQGKNGGAADASIQKAVTGRLKEITTEAGNLEHVFVVNLKGDDVADSDEALLGANFSDRAYTKAVLGAGEPYISETLKSKSTGAFILAFAHPVKVDGQLVGFVASAVFADSLTTYLGDIHAVNGSSSYAYIVDDKGILLFHPTKEKIGGAVENDSIKAVVARVQKGEKPEDAIVSYVFNGLDKKAAYTVLPDTKWTLVLAADVGEVMKPVNDMTTFVVLLGLVSLVVTLLIGLIVSQRITAPILKVTELINKTAELDLKYDASYEHLRKNKDETGIIANAMFRTREALRVMAGSLVSISSKVLHNAEELERLAVDVRENAHDNGATTQELSAGMEETAASTEEMTAAIHEIDSNVGAISEKAKSGAAGAVEIADRALSMREETQKSADHAKGLYTSVRGKMEQAIEDSAQIERINELAKTIMEITAQTNLLSLNAGIEAARAGDAGRGFAVVAGEIRKLAERSAQTASGITEIVSGVHTSVDQMRGSSEELLSFIDQNVLTDYDNFLEVSEKYTDDAEMVRNLMEDFQSSAGHLSETVSAITIAINEVAATISESAAGVHDIAERTSDIVEKTFKEAEMADENTVSAKELQRLVEQFKL</sequence>
<evidence type="ECO:0000256" key="4">
    <source>
        <dbReference type="ARBA" id="ARBA00022692"/>
    </source>
</evidence>
<dbReference type="STRING" id="169760.PSTEL_10680"/>
<dbReference type="Gene3D" id="1.10.287.950">
    <property type="entry name" value="Methyl-accepting chemotaxis protein"/>
    <property type="match status" value="1"/>
</dbReference>
<evidence type="ECO:0000256" key="9">
    <source>
        <dbReference type="SAM" id="Phobius"/>
    </source>
</evidence>
<dbReference type="OrthoDB" id="5449717at2"/>
<accession>A0A089LW79</accession>
<reference evidence="11 12" key="1">
    <citation type="submission" date="2014-08" db="EMBL/GenBank/DDBJ databases">
        <title>Comparative genomics of the Paenibacillus odorifer group.</title>
        <authorList>
            <person name="den Bakker H.C."/>
            <person name="Tsai Y.-C."/>
            <person name="Martin N."/>
            <person name="Korlach J."/>
            <person name="Wiedmann M."/>
        </authorList>
    </citation>
    <scope>NUCLEOTIDE SEQUENCE [LARGE SCALE GENOMIC DNA]</scope>
    <source>
        <strain evidence="11 12">DSM 14472</strain>
    </source>
</reference>
<evidence type="ECO:0000256" key="5">
    <source>
        <dbReference type="ARBA" id="ARBA00022989"/>
    </source>
</evidence>
<dbReference type="SUPFAM" id="SSF58104">
    <property type="entry name" value="Methyl-accepting chemotaxis protein (MCP) signaling domain"/>
    <property type="match status" value="1"/>
</dbReference>